<keyword evidence="1" id="KW-0472">Membrane</keyword>
<gene>
    <name evidence="2" type="ORF">H8S20_00775</name>
</gene>
<comment type="caution">
    <text evidence="2">The sequence shown here is derived from an EMBL/GenBank/DDBJ whole genome shotgun (WGS) entry which is preliminary data.</text>
</comment>
<evidence type="ECO:0000313" key="3">
    <source>
        <dbReference type="Proteomes" id="UP000596929"/>
    </source>
</evidence>
<accession>A0ABR7D7R1</accession>
<dbReference type="EMBL" id="JACOOO010000001">
    <property type="protein sequence ID" value="MBC5627419.1"/>
    <property type="molecule type" value="Genomic_DNA"/>
</dbReference>
<sequence length="131" mass="14794">MRKYVNFSVFYLALGLALGVFFREFTKFNNFTDRTTLSALHGHALILGFIFFLVVLILDKLFEISKAKAYKVWLTLYNVSLVFVLVTLLVRGILQVNGSDFAGLSHIAGLAHAMLGVSLIWFATILYKKIK</sequence>
<feature type="transmembrane region" description="Helical" evidence="1">
    <location>
        <begin position="70"/>
        <end position="94"/>
    </location>
</feature>
<evidence type="ECO:0000313" key="2">
    <source>
        <dbReference type="EMBL" id="MBC5627419.1"/>
    </source>
</evidence>
<evidence type="ECO:0000256" key="1">
    <source>
        <dbReference type="SAM" id="Phobius"/>
    </source>
</evidence>
<dbReference type="RefSeq" id="WP_032119014.1">
    <property type="nucleotide sequence ID" value="NZ_JACOOO010000001.1"/>
</dbReference>
<dbReference type="Proteomes" id="UP000596929">
    <property type="component" value="Unassembled WGS sequence"/>
</dbReference>
<reference evidence="2 3" key="1">
    <citation type="submission" date="2020-08" db="EMBL/GenBank/DDBJ databases">
        <title>Genome public.</title>
        <authorList>
            <person name="Liu C."/>
            <person name="Sun Q."/>
        </authorList>
    </citation>
    <scope>NUCLEOTIDE SEQUENCE [LARGE SCALE GENOMIC DNA]</scope>
    <source>
        <strain evidence="2 3">NSJ-6</strain>
    </source>
</reference>
<protein>
    <submittedName>
        <fullName evidence="2">DUF2871 domain-containing protein</fullName>
    </submittedName>
</protein>
<keyword evidence="3" id="KW-1185">Reference proteome</keyword>
<name>A0ABR7D7R1_9CLOT</name>
<proteinExistence type="predicted"/>
<keyword evidence="1" id="KW-1133">Transmembrane helix</keyword>
<keyword evidence="1" id="KW-0812">Transmembrane</keyword>
<dbReference type="Pfam" id="PF11070">
    <property type="entry name" value="DUF2871"/>
    <property type="match status" value="1"/>
</dbReference>
<feature type="transmembrane region" description="Helical" evidence="1">
    <location>
        <begin position="106"/>
        <end position="127"/>
    </location>
</feature>
<feature type="transmembrane region" description="Helical" evidence="1">
    <location>
        <begin position="38"/>
        <end position="58"/>
    </location>
</feature>
<dbReference type="InterPro" id="IPR021299">
    <property type="entry name" value="DUF2871"/>
</dbReference>
<organism evidence="2 3">
    <name type="scientific">Clostridium hominis</name>
    <dbReference type="NCBI Taxonomy" id="2763036"/>
    <lineage>
        <taxon>Bacteria</taxon>
        <taxon>Bacillati</taxon>
        <taxon>Bacillota</taxon>
        <taxon>Clostridia</taxon>
        <taxon>Eubacteriales</taxon>
        <taxon>Clostridiaceae</taxon>
        <taxon>Clostridium</taxon>
    </lineage>
</organism>